<dbReference type="AlphaFoldDB" id="A0A6P1MCG3"/>
<dbReference type="PANTHER" id="PTHR30408:SF13">
    <property type="entry name" value="TYPE I RESTRICTION ENZYME HINDI SPECIFICITY SUBUNIT"/>
    <property type="match status" value="1"/>
</dbReference>
<dbReference type="InterPro" id="IPR044946">
    <property type="entry name" value="Restrct_endonuc_typeI_TRD_sf"/>
</dbReference>
<dbReference type="EMBL" id="CP047593">
    <property type="protein sequence ID" value="QHI68775.1"/>
    <property type="molecule type" value="Genomic_DNA"/>
</dbReference>
<reference evidence="5 6" key="1">
    <citation type="submission" date="2020-01" db="EMBL/GenBank/DDBJ databases">
        <title>Ponticoccus aerotolerans gen. nov., sp. nov., an anaerobic bacterium and proposal of Ponticoccusceae fam. nov., Ponticoccusles ord. nov. and Ponticoccuse classis nov. in the phylum Kiritimatiellaeota.</title>
        <authorList>
            <person name="Zhou L.Y."/>
            <person name="Du Z.J."/>
        </authorList>
    </citation>
    <scope>NUCLEOTIDE SEQUENCE [LARGE SCALE GENOMIC DNA]</scope>
    <source>
        <strain evidence="5 6">S-5007</strain>
    </source>
</reference>
<feature type="domain" description="Type I restriction modification DNA specificity" evidence="4">
    <location>
        <begin position="245"/>
        <end position="394"/>
    </location>
</feature>
<dbReference type="Proteomes" id="UP000464954">
    <property type="component" value="Chromosome"/>
</dbReference>
<evidence type="ECO:0000313" key="5">
    <source>
        <dbReference type="EMBL" id="QHI68775.1"/>
    </source>
</evidence>
<sequence length="451" mass="50067">MSKKQMWRSCLLGDVIKESTVRCGKGATSGVPVYGVDRQVGLTPNAKYLSSSLERYKRIAPGMFAYNPMRLNIGSIGFCSKRHLHGLVSPDYVVFSCDEKEILPEYLYLLTECASWKSWAESAGVGSVRVRIYYRELATQSVCLPPVEEQKAIVDILGALDDKIELNRKMNETQEAMAQALFKSWFVDFDPVIDNARAAGSPIPEELAEKAERRAKLRPALGEIFSNVRKKFPDSFQPSELGPIPRGWDVSTIGNQVTIKGGGTPRTKNPEFWDGGVHHWATPKDMSKLTNFILLDTDRKITDAGVQSISSKQLPEGTVLMSSRAPVGYLAISKIPISINQGFIAMVCDKALPNTYVLQWANSIMDEIKQRASGTTFAEISKKNFRPIPVLVPSGDVLAEYNKTASDLYDRITRNVEQNRTLSDLRDTLLPKLLSGELEIPEAEKMVEGVA</sequence>
<dbReference type="GO" id="GO:0003677">
    <property type="term" value="F:DNA binding"/>
    <property type="evidence" value="ECO:0007669"/>
    <property type="project" value="UniProtKB-KW"/>
</dbReference>
<comment type="similarity">
    <text evidence="1">Belongs to the type-I restriction system S methylase family.</text>
</comment>
<dbReference type="InterPro" id="IPR052021">
    <property type="entry name" value="Type-I_RS_S_subunit"/>
</dbReference>
<dbReference type="PANTHER" id="PTHR30408">
    <property type="entry name" value="TYPE-1 RESTRICTION ENZYME ECOKI SPECIFICITY PROTEIN"/>
    <property type="match status" value="1"/>
</dbReference>
<keyword evidence="2" id="KW-0680">Restriction system</keyword>
<accession>A0A6P1MCG3</accession>
<dbReference type="KEGG" id="taer:GT409_04695"/>
<name>A0A6P1MCG3_9BACT</name>
<keyword evidence="6" id="KW-1185">Reference proteome</keyword>
<organism evidence="5 6">
    <name type="scientific">Tichowtungia aerotolerans</name>
    <dbReference type="NCBI Taxonomy" id="2697043"/>
    <lineage>
        <taxon>Bacteria</taxon>
        <taxon>Pseudomonadati</taxon>
        <taxon>Kiritimatiellota</taxon>
        <taxon>Tichowtungiia</taxon>
        <taxon>Tichowtungiales</taxon>
        <taxon>Tichowtungiaceae</taxon>
        <taxon>Tichowtungia</taxon>
    </lineage>
</organism>
<dbReference type="GO" id="GO:0009307">
    <property type="term" value="P:DNA restriction-modification system"/>
    <property type="evidence" value="ECO:0007669"/>
    <property type="project" value="UniProtKB-KW"/>
</dbReference>
<keyword evidence="3" id="KW-0238">DNA-binding</keyword>
<keyword evidence="5" id="KW-0255">Endonuclease</keyword>
<dbReference type="GO" id="GO:0004519">
    <property type="term" value="F:endonuclease activity"/>
    <property type="evidence" value="ECO:0007669"/>
    <property type="project" value="UniProtKB-KW"/>
</dbReference>
<gene>
    <name evidence="5" type="ORF">GT409_04695</name>
</gene>
<dbReference type="Pfam" id="PF01420">
    <property type="entry name" value="Methylase_S"/>
    <property type="match status" value="2"/>
</dbReference>
<dbReference type="REBASE" id="358474">
    <property type="entry name" value="S.KbaS5007ORF4700P"/>
</dbReference>
<evidence type="ECO:0000256" key="2">
    <source>
        <dbReference type="ARBA" id="ARBA00022747"/>
    </source>
</evidence>
<evidence type="ECO:0000256" key="1">
    <source>
        <dbReference type="ARBA" id="ARBA00010923"/>
    </source>
</evidence>
<keyword evidence="5" id="KW-0540">Nuclease</keyword>
<feature type="domain" description="Type I restriction modification DNA specificity" evidence="4">
    <location>
        <begin position="92"/>
        <end position="172"/>
    </location>
</feature>
<dbReference type="Gene3D" id="3.90.220.20">
    <property type="entry name" value="DNA methylase specificity domains"/>
    <property type="match status" value="2"/>
</dbReference>
<dbReference type="InterPro" id="IPR000055">
    <property type="entry name" value="Restrct_endonuc_typeI_TRD"/>
</dbReference>
<protein>
    <submittedName>
        <fullName evidence="5">Restriction endonuclease subunit S</fullName>
    </submittedName>
</protein>
<evidence type="ECO:0000256" key="3">
    <source>
        <dbReference type="ARBA" id="ARBA00023125"/>
    </source>
</evidence>
<proteinExistence type="inferred from homology"/>
<evidence type="ECO:0000313" key="6">
    <source>
        <dbReference type="Proteomes" id="UP000464954"/>
    </source>
</evidence>
<dbReference type="SUPFAM" id="SSF116734">
    <property type="entry name" value="DNA methylase specificity domain"/>
    <property type="match status" value="2"/>
</dbReference>
<keyword evidence="5" id="KW-0378">Hydrolase</keyword>
<evidence type="ECO:0000259" key="4">
    <source>
        <dbReference type="Pfam" id="PF01420"/>
    </source>
</evidence>
<dbReference type="RefSeq" id="WP_160627415.1">
    <property type="nucleotide sequence ID" value="NZ_CP047593.1"/>
</dbReference>
<dbReference type="CDD" id="cd17273">
    <property type="entry name" value="RMtype1_S_EcoJA69PI-TRD1-CR1_like"/>
    <property type="match status" value="1"/>
</dbReference>